<sequence length="127" mass="14150">MKRFVAICLLVICVALPLLSLGAVTHQCQKCGSKHVMTSTKTASPHTWTSRNHTSHETTTIVCLEENCKAITHTSRHVDAPHTLKHTVIDRMPGLNLKQIKHACTSCGYYYTTYEPIDPSKPYAAMK</sequence>
<evidence type="ECO:0000313" key="1">
    <source>
        <dbReference type="EMBL" id="SMC35200.1"/>
    </source>
</evidence>
<gene>
    <name evidence="1" type="ORF">SAMN06297397_0184</name>
</gene>
<protein>
    <submittedName>
        <fullName evidence="1">Uncharacterized protein</fullName>
    </submittedName>
</protein>
<organism evidence="1 2">
    <name type="scientific">Aristaeella lactis</name>
    <dbReference type="NCBI Taxonomy" id="3046383"/>
    <lineage>
        <taxon>Bacteria</taxon>
        <taxon>Bacillati</taxon>
        <taxon>Bacillota</taxon>
        <taxon>Clostridia</taxon>
        <taxon>Eubacteriales</taxon>
        <taxon>Aristaeellaceae</taxon>
        <taxon>Aristaeella</taxon>
    </lineage>
</organism>
<dbReference type="Proteomes" id="UP000192328">
    <property type="component" value="Unassembled WGS sequence"/>
</dbReference>
<reference evidence="1" key="1">
    <citation type="submission" date="2017-04" db="EMBL/GenBank/DDBJ databases">
        <authorList>
            <person name="Varghese N."/>
            <person name="Submissions S."/>
        </authorList>
    </citation>
    <scope>NUCLEOTIDE SEQUENCE</scope>
    <source>
        <strain evidence="1">WTE2008</strain>
    </source>
</reference>
<evidence type="ECO:0000313" key="2">
    <source>
        <dbReference type="Proteomes" id="UP000192328"/>
    </source>
</evidence>
<keyword evidence="2" id="KW-1185">Reference proteome</keyword>
<accession>A0AC61PHF7</accession>
<proteinExistence type="predicted"/>
<comment type="caution">
    <text evidence="1">The sequence shown here is derived from an EMBL/GenBank/DDBJ whole genome shotgun (WGS) entry which is preliminary data.</text>
</comment>
<dbReference type="EMBL" id="FWXZ01000001">
    <property type="protein sequence ID" value="SMC35200.1"/>
    <property type="molecule type" value="Genomic_DNA"/>
</dbReference>
<name>A0AC61PHF7_9FIRM</name>